<evidence type="ECO:0000313" key="3">
    <source>
        <dbReference type="Proteomes" id="UP000712281"/>
    </source>
</evidence>
<protein>
    <submittedName>
        <fullName evidence="2">Uncharacterized protein</fullName>
    </submittedName>
</protein>
<sequence length="352" mass="40314">MAYSFILLADLKARCCSNTAEVCLLRFMEAQNVKNLSDPWLRRHQNQRLTEPSVVFFHVVPHGLGNVKIISKLILLWELLRIYVEMLFINKQHYKFVNRTTKVEPTPEDTKVDKEEEEPHKESNFRKGETGRVRSLSFSSSSTILSFGARFKLSQTAMGLIRLDSSLSLRLWLTKNVAGINHSMTPGETIAASSISIKGAKAFEVSEESVVATESLTREDLIAYFASGCKPKQKWRIGTEHEKFGFEKRKCIKEQRSLWNNHFSADILLHQDSTSIKVKHLKHDKETMDAKNKLTCEEPEEIPSPKLTDWLKSSTTPWRSPIPPGFMMMMMPSTPLAWRFGSAEFTLKEDLF</sequence>
<dbReference type="EMBL" id="QGKW02000276">
    <property type="protein sequence ID" value="KAF2609400.1"/>
    <property type="molecule type" value="Genomic_DNA"/>
</dbReference>
<evidence type="ECO:0000313" key="2">
    <source>
        <dbReference type="EMBL" id="KAF2609400.1"/>
    </source>
</evidence>
<dbReference type="Gene3D" id="3.30.590.20">
    <property type="match status" value="1"/>
</dbReference>
<dbReference type="PANTHER" id="PTHR35125:SF3">
    <property type="entry name" value="(RAPE) HYPOTHETICAL PROTEIN"/>
    <property type="match status" value="1"/>
</dbReference>
<dbReference type="AlphaFoldDB" id="A0A8S9LMY4"/>
<dbReference type="PANTHER" id="PTHR35125">
    <property type="entry name" value="NEURON NAVIGATOR 1-LIKE-RELATED"/>
    <property type="match status" value="1"/>
</dbReference>
<organism evidence="2 3">
    <name type="scientific">Brassica cretica</name>
    <name type="common">Mustard</name>
    <dbReference type="NCBI Taxonomy" id="69181"/>
    <lineage>
        <taxon>Eukaryota</taxon>
        <taxon>Viridiplantae</taxon>
        <taxon>Streptophyta</taxon>
        <taxon>Embryophyta</taxon>
        <taxon>Tracheophyta</taxon>
        <taxon>Spermatophyta</taxon>
        <taxon>Magnoliopsida</taxon>
        <taxon>eudicotyledons</taxon>
        <taxon>Gunneridae</taxon>
        <taxon>Pentapetalae</taxon>
        <taxon>rosids</taxon>
        <taxon>malvids</taxon>
        <taxon>Brassicales</taxon>
        <taxon>Brassicaceae</taxon>
        <taxon>Brassiceae</taxon>
        <taxon>Brassica</taxon>
    </lineage>
</organism>
<gene>
    <name evidence="2" type="ORF">F2Q68_00044954</name>
</gene>
<reference evidence="2" key="1">
    <citation type="submission" date="2019-12" db="EMBL/GenBank/DDBJ databases">
        <title>Genome sequencing and annotation of Brassica cretica.</title>
        <authorList>
            <person name="Studholme D.J."/>
            <person name="Sarris P.F."/>
        </authorList>
    </citation>
    <scope>NUCLEOTIDE SEQUENCE</scope>
    <source>
        <strain evidence="2">PFS-001/15</strain>
        <tissue evidence="2">Leaf</tissue>
    </source>
</reference>
<name>A0A8S9LMY4_BRACR</name>
<feature type="compositionally biased region" description="Basic and acidic residues" evidence="1">
    <location>
        <begin position="108"/>
        <end position="128"/>
    </location>
</feature>
<dbReference type="Proteomes" id="UP000712281">
    <property type="component" value="Unassembled WGS sequence"/>
</dbReference>
<evidence type="ECO:0000256" key="1">
    <source>
        <dbReference type="SAM" id="MobiDB-lite"/>
    </source>
</evidence>
<proteinExistence type="predicted"/>
<dbReference type="InterPro" id="IPR039326">
    <property type="entry name" value="Patronus"/>
</dbReference>
<feature type="region of interest" description="Disordered" evidence="1">
    <location>
        <begin position="104"/>
        <end position="128"/>
    </location>
</feature>
<comment type="caution">
    <text evidence="2">The sequence shown here is derived from an EMBL/GenBank/DDBJ whole genome shotgun (WGS) entry which is preliminary data.</text>
</comment>
<accession>A0A8S9LMY4</accession>
<dbReference type="GO" id="GO:0007346">
    <property type="term" value="P:regulation of mitotic cell cycle"/>
    <property type="evidence" value="ECO:0007669"/>
    <property type="project" value="InterPro"/>
</dbReference>